<dbReference type="OrthoDB" id="21644at2"/>
<evidence type="ECO:0000313" key="3">
    <source>
        <dbReference type="Proteomes" id="UP000057737"/>
    </source>
</evidence>
<feature type="region of interest" description="Disordered" evidence="1">
    <location>
        <begin position="1"/>
        <end position="57"/>
    </location>
</feature>
<sequence>MPERKTVQKATQDRRAGKSPNTQAGEFVHEEIRKTRRSEHGARSPQQKAARTNIEHSSFRRRSAFVEICFVPNL</sequence>
<dbReference type="AlphaFoldDB" id="A0A120FPJ0"/>
<protein>
    <submittedName>
        <fullName evidence="2">Uncharacterized protein</fullName>
    </submittedName>
</protein>
<proteinExistence type="predicted"/>
<feature type="compositionally biased region" description="Basic and acidic residues" evidence="1">
    <location>
        <begin position="27"/>
        <end position="42"/>
    </location>
</feature>
<gene>
    <name evidence="2" type="ORF">AS156_03465</name>
</gene>
<keyword evidence="3" id="KW-1185">Reference proteome</keyword>
<accession>A0A120FPJ0</accession>
<dbReference type="RefSeq" id="WP_066506096.1">
    <property type="nucleotide sequence ID" value="NZ_LNCU01000045.1"/>
</dbReference>
<dbReference type="Proteomes" id="UP000057737">
    <property type="component" value="Unassembled WGS sequence"/>
</dbReference>
<organism evidence="2 3">
    <name type="scientific">Bradyrhizobium macuxiense</name>
    <dbReference type="NCBI Taxonomy" id="1755647"/>
    <lineage>
        <taxon>Bacteria</taxon>
        <taxon>Pseudomonadati</taxon>
        <taxon>Pseudomonadota</taxon>
        <taxon>Alphaproteobacteria</taxon>
        <taxon>Hyphomicrobiales</taxon>
        <taxon>Nitrobacteraceae</taxon>
        <taxon>Bradyrhizobium</taxon>
    </lineage>
</organism>
<reference evidence="2 3" key="1">
    <citation type="submission" date="2015-11" db="EMBL/GenBank/DDBJ databases">
        <title>Draft Genome Sequence of the Strain BR 10303 (Bradyrhizobium sp.) isolated from nodules of Centrolobium paraense.</title>
        <authorList>
            <person name="Zelli J.E."/>
            <person name="Simoes-Araujo J.L."/>
            <person name="Barauna A.C."/>
            <person name="Silva K."/>
        </authorList>
    </citation>
    <scope>NUCLEOTIDE SEQUENCE [LARGE SCALE GENOMIC DNA]</scope>
    <source>
        <strain evidence="2 3">BR 10303</strain>
    </source>
</reference>
<name>A0A120FPJ0_9BRAD</name>
<comment type="caution">
    <text evidence="2">The sequence shown here is derived from an EMBL/GenBank/DDBJ whole genome shotgun (WGS) entry which is preliminary data.</text>
</comment>
<evidence type="ECO:0000313" key="2">
    <source>
        <dbReference type="EMBL" id="KWV57036.1"/>
    </source>
</evidence>
<dbReference type="EMBL" id="LNCU01000045">
    <property type="protein sequence ID" value="KWV57036.1"/>
    <property type="molecule type" value="Genomic_DNA"/>
</dbReference>
<evidence type="ECO:0000256" key="1">
    <source>
        <dbReference type="SAM" id="MobiDB-lite"/>
    </source>
</evidence>
<feature type="compositionally biased region" description="Basic and acidic residues" evidence="1">
    <location>
        <begin position="1"/>
        <end position="16"/>
    </location>
</feature>